<keyword evidence="5 9" id="KW-0479">Metal-binding</keyword>
<evidence type="ECO:0000313" key="12">
    <source>
        <dbReference type="Proteomes" id="UP000752814"/>
    </source>
</evidence>
<keyword evidence="4 9" id="KW-0540">Nuclease</keyword>
<dbReference type="GO" id="GO:0008270">
    <property type="term" value="F:zinc ion binding"/>
    <property type="evidence" value="ECO:0007669"/>
    <property type="project" value="UniProtKB-UniRule"/>
</dbReference>
<dbReference type="NCBIfam" id="TIGR02651">
    <property type="entry name" value="RNase_Z"/>
    <property type="match status" value="1"/>
</dbReference>
<dbReference type="EC" id="3.1.26.11" evidence="9"/>
<keyword evidence="3 9" id="KW-0819">tRNA processing</keyword>
<comment type="function">
    <text evidence="9">Zinc phosphodiesterase, which displays some tRNA 3'-processing endonuclease activity. Probably involved in tRNA maturation, by removing a 3'-trailer from precursor tRNA.</text>
</comment>
<accession>A0A8J8PHK4</accession>
<dbReference type="SUPFAM" id="SSF56281">
    <property type="entry name" value="Metallo-hydrolase/oxidoreductase"/>
    <property type="match status" value="1"/>
</dbReference>
<dbReference type="RefSeq" id="WP_020448636.1">
    <property type="nucleotide sequence ID" value="NZ_CAYAXV010000006.1"/>
</dbReference>
<evidence type="ECO:0000259" key="10">
    <source>
        <dbReference type="SMART" id="SM00849"/>
    </source>
</evidence>
<evidence type="ECO:0000256" key="2">
    <source>
        <dbReference type="ARBA" id="ARBA00011738"/>
    </source>
</evidence>
<keyword evidence="7 9" id="KW-0378">Hydrolase</keyword>
<name>A0A8J8PHK4_9ARCH</name>
<proteinExistence type="inferred from homology"/>
<keyword evidence="6 9" id="KW-0255">Endonuclease</keyword>
<gene>
    <name evidence="9" type="primary">rnz</name>
    <name evidence="11" type="ORF">A3207_01885</name>
</gene>
<dbReference type="Gene3D" id="3.60.15.10">
    <property type="entry name" value="Ribonuclease Z/Hydroxyacylglutathione hydrolase-like"/>
    <property type="match status" value="1"/>
</dbReference>
<feature type="binding site" evidence="9">
    <location>
        <position position="60"/>
    </location>
    <ligand>
        <name>Zn(2+)</name>
        <dbReference type="ChEBI" id="CHEBI:29105"/>
        <label>1</label>
        <note>catalytic</note>
    </ligand>
</feature>
<dbReference type="GO" id="GO:0042802">
    <property type="term" value="F:identical protein binding"/>
    <property type="evidence" value="ECO:0007669"/>
    <property type="project" value="UniProtKB-ARBA"/>
</dbReference>
<dbReference type="HAMAP" id="MF_01818">
    <property type="entry name" value="RNase_Z_BN"/>
    <property type="match status" value="1"/>
</dbReference>
<evidence type="ECO:0000256" key="1">
    <source>
        <dbReference type="ARBA" id="ARBA00000402"/>
    </source>
</evidence>
<feature type="binding site" evidence="9">
    <location>
        <position position="265"/>
    </location>
    <ligand>
        <name>Zn(2+)</name>
        <dbReference type="ChEBI" id="CHEBI:29105"/>
        <label>2</label>
        <note>catalytic</note>
    </ligand>
</feature>
<feature type="binding site" evidence="9">
    <location>
        <position position="137"/>
    </location>
    <ligand>
        <name>Zn(2+)</name>
        <dbReference type="ChEBI" id="CHEBI:29105"/>
        <label>1</label>
        <note>catalytic</note>
    </ligand>
</feature>
<comment type="caution">
    <text evidence="11">The sequence shown here is derived from an EMBL/GenBank/DDBJ whole genome shotgun (WGS) entry which is preliminary data.</text>
</comment>
<feature type="binding site" evidence="9">
    <location>
        <position position="65"/>
    </location>
    <ligand>
        <name>Zn(2+)</name>
        <dbReference type="ChEBI" id="CHEBI:29105"/>
        <label>2</label>
        <note>catalytic</note>
    </ligand>
</feature>
<dbReference type="InterPro" id="IPR001279">
    <property type="entry name" value="Metallo-B-lactamas"/>
</dbReference>
<dbReference type="OMA" id="GTQRQMM"/>
<dbReference type="CDD" id="cd07717">
    <property type="entry name" value="RNaseZ_ZiPD-like_MBL-fold"/>
    <property type="match status" value="1"/>
</dbReference>
<dbReference type="GO" id="GO:0042781">
    <property type="term" value="F:3'-tRNA processing endoribonuclease activity"/>
    <property type="evidence" value="ECO:0007669"/>
    <property type="project" value="UniProtKB-UniRule"/>
</dbReference>
<dbReference type="FunFam" id="3.60.15.10:FF:000002">
    <property type="entry name" value="Ribonuclease Z"/>
    <property type="match status" value="1"/>
</dbReference>
<feature type="binding site" evidence="9">
    <location>
        <position position="64"/>
    </location>
    <ligand>
        <name>Zn(2+)</name>
        <dbReference type="ChEBI" id="CHEBI:29105"/>
        <label>2</label>
        <note>catalytic</note>
    </ligand>
</feature>
<dbReference type="SMART" id="SM00849">
    <property type="entry name" value="Lactamase_B"/>
    <property type="match status" value="1"/>
</dbReference>
<comment type="cofactor">
    <cofactor evidence="9">
        <name>Zn(2+)</name>
        <dbReference type="ChEBI" id="CHEBI:29105"/>
    </cofactor>
    <text evidence="9">Binds 2 Zn(2+) ions.</text>
</comment>
<evidence type="ECO:0000256" key="4">
    <source>
        <dbReference type="ARBA" id="ARBA00022722"/>
    </source>
</evidence>
<evidence type="ECO:0000256" key="6">
    <source>
        <dbReference type="ARBA" id="ARBA00022759"/>
    </source>
</evidence>
<comment type="similarity">
    <text evidence="9">Belongs to the RNase Z family.</text>
</comment>
<dbReference type="NCBIfam" id="NF000801">
    <property type="entry name" value="PRK00055.1-3"/>
    <property type="match status" value="1"/>
</dbReference>
<organism evidence="11 12">
    <name type="scientific">Candidatus Methanomassiliicoccus intestinalis</name>
    <dbReference type="NCBI Taxonomy" id="1406512"/>
    <lineage>
        <taxon>Archaea</taxon>
        <taxon>Methanobacteriati</taxon>
        <taxon>Thermoplasmatota</taxon>
        <taxon>Thermoplasmata</taxon>
        <taxon>Methanomassiliicoccales</taxon>
        <taxon>Methanomassiliicoccaceae</taxon>
        <taxon>Methanomassiliicoccus</taxon>
    </lineage>
</organism>
<reference evidence="11" key="1">
    <citation type="submission" date="2016-03" db="EMBL/GenBank/DDBJ databases">
        <authorList>
            <person name="Borrel G."/>
            <person name="Mccann A."/>
            <person name="O'Toole P.W."/>
        </authorList>
    </citation>
    <scope>NUCLEOTIDE SEQUENCE</scope>
    <source>
        <strain evidence="11">183</strain>
    </source>
</reference>
<feature type="binding site" evidence="9">
    <location>
        <position position="207"/>
    </location>
    <ligand>
        <name>Zn(2+)</name>
        <dbReference type="ChEBI" id="CHEBI:29105"/>
        <label>2</label>
        <note>catalytic</note>
    </ligand>
</feature>
<dbReference type="PANTHER" id="PTHR46018:SF2">
    <property type="entry name" value="ZINC PHOSPHODIESTERASE ELAC PROTEIN 1"/>
    <property type="match status" value="1"/>
</dbReference>
<evidence type="ECO:0000256" key="7">
    <source>
        <dbReference type="ARBA" id="ARBA00022801"/>
    </source>
</evidence>
<feature type="binding site" evidence="9">
    <location>
        <position position="62"/>
    </location>
    <ligand>
        <name>Zn(2+)</name>
        <dbReference type="ChEBI" id="CHEBI:29105"/>
        <label>1</label>
        <note>catalytic</note>
    </ligand>
</feature>
<feature type="active site" description="Proton acceptor" evidence="9">
    <location>
        <position position="64"/>
    </location>
</feature>
<evidence type="ECO:0000313" key="11">
    <source>
        <dbReference type="EMBL" id="TQS84802.1"/>
    </source>
</evidence>
<dbReference type="InterPro" id="IPR013471">
    <property type="entry name" value="RNase_Z/BN"/>
</dbReference>
<dbReference type="InterPro" id="IPR036866">
    <property type="entry name" value="RibonucZ/Hydroxyglut_hydro"/>
</dbReference>
<feature type="binding site" evidence="9">
    <location>
        <position position="207"/>
    </location>
    <ligand>
        <name>Zn(2+)</name>
        <dbReference type="ChEBI" id="CHEBI:29105"/>
        <label>1</label>
        <note>catalytic</note>
    </ligand>
</feature>
<dbReference type="PANTHER" id="PTHR46018">
    <property type="entry name" value="ZINC PHOSPHODIESTERASE ELAC PROTEIN 1"/>
    <property type="match status" value="1"/>
</dbReference>
<evidence type="ECO:0000256" key="3">
    <source>
        <dbReference type="ARBA" id="ARBA00022694"/>
    </source>
</evidence>
<dbReference type="AlphaFoldDB" id="A0A8J8PHK4"/>
<comment type="catalytic activity">
    <reaction evidence="1 9">
        <text>Endonucleolytic cleavage of RNA, removing extra 3' nucleotides from tRNA precursor, generating 3' termini of tRNAs. A 3'-hydroxy group is left at the tRNA terminus and a 5'-phosphoryl group is left at the trailer molecule.</text>
        <dbReference type="EC" id="3.1.26.11"/>
    </reaction>
</comment>
<protein>
    <recommendedName>
        <fullName evidence="9">Ribonuclease Z</fullName>
        <shortName evidence="9">RNase Z</shortName>
        <ecNumber evidence="9">3.1.26.11</ecNumber>
    </recommendedName>
    <alternativeName>
        <fullName evidence="9">tRNA 3 endonuclease</fullName>
    </alternativeName>
    <alternativeName>
        <fullName evidence="9">tRNase Z</fullName>
    </alternativeName>
</protein>
<evidence type="ECO:0000256" key="9">
    <source>
        <dbReference type="HAMAP-Rule" id="MF_01818"/>
    </source>
</evidence>
<dbReference type="EMBL" id="LVVT01000001">
    <property type="protein sequence ID" value="TQS84802.1"/>
    <property type="molecule type" value="Genomic_DNA"/>
</dbReference>
<evidence type="ECO:0000256" key="5">
    <source>
        <dbReference type="ARBA" id="ARBA00022723"/>
    </source>
</evidence>
<dbReference type="Pfam" id="PF12706">
    <property type="entry name" value="Lactamase_B_2"/>
    <property type="match status" value="1"/>
</dbReference>
<dbReference type="Proteomes" id="UP000752814">
    <property type="component" value="Unassembled WGS sequence"/>
</dbReference>
<sequence length="302" mass="32665">MNLTFLGTGGGLPSPQRGVSAIALQYGRDILLFDCGEGTQRQFMTASLSFMKISSIFITHLHGDHILGIPGLIQSMNLSGRTEPLSIFGPSGTVDLIKSSLSLGYFNPDYEIKVCELKPGDSTEVSGLTVKAVEADHTIPAISFIVQEPQRAGKFSKAAAKELGIPEGPLYGKLQSGKSITLNGRTIESSMVMGPPRRGRKLAYSGDTRPTDLFAEEAKCCDVMIHEATVMADLADKGLEFGHSSAAAAAEIAKKADAKKLILTHFSNRYENLEEVESEARVIFPNTNAAYDFYTFKIDYSE</sequence>
<keyword evidence="8 9" id="KW-0862">Zinc</keyword>
<dbReference type="GeneID" id="41323165"/>
<dbReference type="Pfam" id="PF23023">
    <property type="entry name" value="Anti-Pycsar_Apyc1"/>
    <property type="match status" value="1"/>
</dbReference>
<feature type="domain" description="Metallo-beta-lactamase" evidence="10">
    <location>
        <begin position="18"/>
        <end position="265"/>
    </location>
</feature>
<comment type="subunit">
    <text evidence="2 9">Homodimer.</text>
</comment>
<evidence type="ECO:0000256" key="8">
    <source>
        <dbReference type="ARBA" id="ARBA00022833"/>
    </source>
</evidence>